<dbReference type="Pfam" id="PF04012">
    <property type="entry name" value="PspA_IM30"/>
    <property type="match status" value="1"/>
</dbReference>
<dbReference type="AlphaFoldDB" id="A0A0M0G5Y3"/>
<keyword evidence="4" id="KW-1185">Reference proteome</keyword>
<evidence type="ECO:0000313" key="3">
    <source>
        <dbReference type="EMBL" id="KON85183.1"/>
    </source>
</evidence>
<comment type="similarity">
    <text evidence="1">Belongs to the PspA/Vipp/IM30 family.</text>
</comment>
<evidence type="ECO:0000313" key="4">
    <source>
        <dbReference type="Proteomes" id="UP000037405"/>
    </source>
</evidence>
<dbReference type="Proteomes" id="UP000037405">
    <property type="component" value="Unassembled WGS sequence"/>
</dbReference>
<organism evidence="3 4">
    <name type="scientific">Rossellomorea marisflavi</name>
    <dbReference type="NCBI Taxonomy" id="189381"/>
    <lineage>
        <taxon>Bacteria</taxon>
        <taxon>Bacillati</taxon>
        <taxon>Bacillota</taxon>
        <taxon>Bacilli</taxon>
        <taxon>Bacillales</taxon>
        <taxon>Bacillaceae</taxon>
        <taxon>Rossellomorea</taxon>
    </lineage>
</organism>
<feature type="coiled-coil region" evidence="2">
    <location>
        <begin position="104"/>
        <end position="138"/>
    </location>
</feature>
<dbReference type="PATRIC" id="fig|189381.12.peg.2991"/>
<keyword evidence="2" id="KW-0175">Coiled coil</keyword>
<dbReference type="OrthoDB" id="2366053at2"/>
<proteinExistence type="inferred from homology"/>
<evidence type="ECO:0000256" key="2">
    <source>
        <dbReference type="SAM" id="Coils"/>
    </source>
</evidence>
<dbReference type="PANTHER" id="PTHR31088:SF6">
    <property type="entry name" value="PHAGE SHOCK PROTEIN A"/>
    <property type="match status" value="1"/>
</dbReference>
<dbReference type="PANTHER" id="PTHR31088">
    <property type="entry name" value="MEMBRANE-ASSOCIATED PROTEIN VIPP1, CHLOROPLASTIC"/>
    <property type="match status" value="1"/>
</dbReference>
<protein>
    <submittedName>
        <fullName evidence="3">Modulator protein</fullName>
    </submittedName>
</protein>
<dbReference type="EMBL" id="LGUE01000004">
    <property type="protein sequence ID" value="KON85183.1"/>
    <property type="molecule type" value="Genomic_DNA"/>
</dbReference>
<comment type="caution">
    <text evidence="3">The sequence shown here is derived from an EMBL/GenBank/DDBJ whole genome shotgun (WGS) entry which is preliminary data.</text>
</comment>
<reference evidence="4" key="1">
    <citation type="submission" date="2015-07" db="EMBL/GenBank/DDBJ databases">
        <title>Fjat-14235 jcm11544.</title>
        <authorList>
            <person name="Liu B."/>
            <person name="Wang J."/>
            <person name="Zhu Y."/>
            <person name="Liu G."/>
            <person name="Chen Q."/>
            <person name="Chen Z."/>
            <person name="Lan J."/>
            <person name="Che J."/>
            <person name="Ge C."/>
            <person name="Shi H."/>
            <person name="Pan Z."/>
            <person name="Liu X."/>
        </authorList>
    </citation>
    <scope>NUCLEOTIDE SEQUENCE [LARGE SCALE GENOMIC DNA]</scope>
    <source>
        <strain evidence="4">JCM 11544</strain>
    </source>
</reference>
<dbReference type="InterPro" id="IPR007157">
    <property type="entry name" value="PspA_VIPP1"/>
</dbReference>
<name>A0A0M0G5Y3_9BACI</name>
<gene>
    <name evidence="3" type="ORF">AF331_14540</name>
</gene>
<accession>A0A0M0G5Y3</accession>
<sequence>MGNLFQRIKHTVMSDIHEVIDKKEQKNPIAVLNQYLRQCEQEVEKVQKLMERQYTLKEEFKKEHHHALSLAEKRKHQAEVAGKAGETELHQFAVQEQSFYEERALRIAESAAQAEKDLQDLERKYEEMKHKLKDMYIKRMELMGRENIARAQSKVNTVLDPSAGYTDGRFSKFDEIEQYLDRLEHGVQNSYYRSTIDAKIAQLEKETKKEETAS</sequence>
<evidence type="ECO:0000256" key="1">
    <source>
        <dbReference type="ARBA" id="ARBA00043985"/>
    </source>
</evidence>
<dbReference type="RefSeq" id="WP_053428784.1">
    <property type="nucleotide sequence ID" value="NZ_BSED01000003.1"/>
</dbReference>
<feature type="coiled-coil region" evidence="2">
    <location>
        <begin position="29"/>
        <end position="56"/>
    </location>
</feature>
<dbReference type="STRING" id="189381.GCA_900166615_01002"/>